<organism evidence="16 17">
    <name type="scientific">Sipha flava</name>
    <name type="common">yellow sugarcane aphid</name>
    <dbReference type="NCBI Taxonomy" id="143950"/>
    <lineage>
        <taxon>Eukaryota</taxon>
        <taxon>Metazoa</taxon>
        <taxon>Ecdysozoa</taxon>
        <taxon>Arthropoda</taxon>
        <taxon>Hexapoda</taxon>
        <taxon>Insecta</taxon>
        <taxon>Pterygota</taxon>
        <taxon>Neoptera</taxon>
        <taxon>Paraneoptera</taxon>
        <taxon>Hemiptera</taxon>
        <taxon>Sternorrhyncha</taxon>
        <taxon>Aphidomorpha</taxon>
        <taxon>Aphidoidea</taxon>
        <taxon>Aphididae</taxon>
        <taxon>Sipha</taxon>
    </lineage>
</organism>
<evidence type="ECO:0000256" key="10">
    <source>
        <dbReference type="ARBA" id="ARBA00022777"/>
    </source>
</evidence>
<evidence type="ECO:0000256" key="6">
    <source>
        <dbReference type="ARBA" id="ARBA00022533"/>
    </source>
</evidence>
<gene>
    <name evidence="17" type="primary">LOC112692274</name>
</gene>
<accession>A0A8B8GJB7</accession>
<keyword evidence="6" id="KW-0021">Allosteric enzyme</keyword>
<reference evidence="17" key="1">
    <citation type="submission" date="2025-08" db="UniProtKB">
        <authorList>
            <consortium name="RefSeq"/>
        </authorList>
    </citation>
    <scope>IDENTIFICATION</scope>
    <source>
        <tissue evidence="17">Whole body</tissue>
    </source>
</reference>
<keyword evidence="10" id="KW-0418">Kinase</keyword>
<dbReference type="PANTHER" id="PTHR13697:SF4">
    <property type="entry name" value="ATP-DEPENDENT 6-PHOSPHOFRUCTOKINASE"/>
    <property type="match status" value="1"/>
</dbReference>
<evidence type="ECO:0000313" key="17">
    <source>
        <dbReference type="RefSeq" id="XP_025422676.1"/>
    </source>
</evidence>
<dbReference type="InterPro" id="IPR035966">
    <property type="entry name" value="PKF_sf"/>
</dbReference>
<dbReference type="GO" id="GO:0006002">
    <property type="term" value="P:fructose 6-phosphate metabolic process"/>
    <property type="evidence" value="ECO:0007669"/>
    <property type="project" value="InterPro"/>
</dbReference>
<keyword evidence="7" id="KW-0808">Transferase</keyword>
<dbReference type="GO" id="GO:0016208">
    <property type="term" value="F:AMP binding"/>
    <property type="evidence" value="ECO:0007669"/>
    <property type="project" value="TreeGrafter"/>
</dbReference>
<dbReference type="InterPro" id="IPR022953">
    <property type="entry name" value="ATP_PFK"/>
</dbReference>
<dbReference type="PRINTS" id="PR00476">
    <property type="entry name" value="PHFRCTKINASE"/>
</dbReference>
<dbReference type="GO" id="GO:0005945">
    <property type="term" value="C:6-phosphofructokinase complex"/>
    <property type="evidence" value="ECO:0007669"/>
    <property type="project" value="TreeGrafter"/>
</dbReference>
<keyword evidence="5" id="KW-0963">Cytoplasm</keyword>
<dbReference type="GeneID" id="112692274"/>
<evidence type="ECO:0000256" key="3">
    <source>
        <dbReference type="ARBA" id="ARBA00004679"/>
    </source>
</evidence>
<keyword evidence="16" id="KW-1185">Reference proteome</keyword>
<keyword evidence="12" id="KW-0460">Magnesium</keyword>
<dbReference type="FunFam" id="3.40.50.460:FF:000007">
    <property type="entry name" value="ATP-dependent 6-phosphofructokinase"/>
    <property type="match status" value="1"/>
</dbReference>
<evidence type="ECO:0000256" key="4">
    <source>
        <dbReference type="ARBA" id="ARBA00012055"/>
    </source>
</evidence>
<dbReference type="NCBIfam" id="TIGR02478">
    <property type="entry name" value="6PF1K_euk"/>
    <property type="match status" value="1"/>
</dbReference>
<dbReference type="GO" id="GO:0003872">
    <property type="term" value="F:6-phosphofructokinase activity"/>
    <property type="evidence" value="ECO:0007669"/>
    <property type="project" value="UniProtKB-EC"/>
</dbReference>
<name>A0A8B8GJB7_9HEMI</name>
<dbReference type="GO" id="GO:0030388">
    <property type="term" value="P:fructose 1,6-bisphosphate metabolic process"/>
    <property type="evidence" value="ECO:0007669"/>
    <property type="project" value="TreeGrafter"/>
</dbReference>
<dbReference type="GO" id="GO:0048029">
    <property type="term" value="F:monosaccharide binding"/>
    <property type="evidence" value="ECO:0007669"/>
    <property type="project" value="TreeGrafter"/>
</dbReference>
<dbReference type="GO" id="GO:0061621">
    <property type="term" value="P:canonical glycolysis"/>
    <property type="evidence" value="ECO:0007669"/>
    <property type="project" value="TreeGrafter"/>
</dbReference>
<dbReference type="GO" id="GO:0070095">
    <property type="term" value="F:fructose-6-phosphate binding"/>
    <property type="evidence" value="ECO:0007669"/>
    <property type="project" value="TreeGrafter"/>
</dbReference>
<dbReference type="GO" id="GO:0046872">
    <property type="term" value="F:metal ion binding"/>
    <property type="evidence" value="ECO:0007669"/>
    <property type="project" value="UniProtKB-KW"/>
</dbReference>
<dbReference type="OrthoDB" id="537915at2759"/>
<evidence type="ECO:0000256" key="2">
    <source>
        <dbReference type="ARBA" id="ARBA00004496"/>
    </source>
</evidence>
<dbReference type="Gene3D" id="3.40.50.450">
    <property type="match status" value="2"/>
</dbReference>
<dbReference type="PANTHER" id="PTHR13697">
    <property type="entry name" value="PHOSPHOFRUCTOKINASE"/>
    <property type="match status" value="1"/>
</dbReference>
<proteinExistence type="predicted"/>
<dbReference type="FunFam" id="3.40.50.460:FF:000008">
    <property type="entry name" value="ATP-dependent 6-phosphofructokinase"/>
    <property type="match status" value="1"/>
</dbReference>
<evidence type="ECO:0000256" key="13">
    <source>
        <dbReference type="ARBA" id="ARBA00023152"/>
    </source>
</evidence>
<keyword evidence="13" id="KW-0324">Glycolysis</keyword>
<comment type="pathway">
    <text evidence="3">Carbohydrate degradation; glycolysis; D-glyceraldehyde 3-phosphate and glycerone phosphate from D-glucose: step 3/4.</text>
</comment>
<evidence type="ECO:0000256" key="8">
    <source>
        <dbReference type="ARBA" id="ARBA00022723"/>
    </source>
</evidence>
<evidence type="ECO:0000256" key="12">
    <source>
        <dbReference type="ARBA" id="ARBA00022842"/>
    </source>
</evidence>
<comment type="subcellular location">
    <subcellularLocation>
        <location evidence="2">Cytoplasm</location>
    </subcellularLocation>
</comment>
<feature type="domain" description="Phosphofructokinase" evidence="15">
    <location>
        <begin position="503"/>
        <end position="788"/>
    </location>
</feature>
<keyword evidence="11" id="KW-0067">ATP-binding</keyword>
<keyword evidence="9" id="KW-0547">Nucleotide-binding</keyword>
<dbReference type="InterPro" id="IPR009161">
    <property type="entry name" value="6-Pfructokinase_euk"/>
</dbReference>
<comment type="cofactor">
    <cofactor evidence="1">
        <name>Mg(2+)</name>
        <dbReference type="ChEBI" id="CHEBI:18420"/>
    </cofactor>
</comment>
<protein>
    <recommendedName>
        <fullName evidence="4">6-phosphofructokinase</fullName>
        <ecNumber evidence="4">2.7.1.11</ecNumber>
    </recommendedName>
</protein>
<dbReference type="Pfam" id="PF00365">
    <property type="entry name" value="PFK"/>
    <property type="match status" value="2"/>
</dbReference>
<dbReference type="Gene3D" id="3.40.50.460">
    <property type="entry name" value="Phosphofructokinase domain"/>
    <property type="match status" value="2"/>
</dbReference>
<feature type="domain" description="Phosphofructokinase" evidence="15">
    <location>
        <begin position="118"/>
        <end position="423"/>
    </location>
</feature>
<sequence>MGDDIIDIEAIYPNVIDALMLLNNTIEILKDINNEDVGMNNLVESSIQFTSFIRTASNKRAFSKLKIVKNYLRSTTFAGRQENSMLLTRTKIFWIVLTYDLKTILQSHARESNMNKSLAVLTSGGDSQGMNAAIRSVVRVSTQLGLNVYIVKEGYYGLITGEDYIVKANWFDVSSILSLGGTFIGTKRCMEFMTKEGRLEAARNLILLDISNLIVIGGDGSLFGANIFRKEWSSYVNELLKCGNRLISQEASEKCARLNLVGIVGSIDNDFSGTDMTIGADTALHRIIEAIDSIASTAFSHQRTFIMEVMGRTCGYLAIKSALMCEADYMFIKEWPQKLDWPEKLCKNVSLAREMGKRLNIIIVSEGAVDENGNTITSEMVKNILVDRLNQDARITVLGHVQRGGSPSAFDRTLATRMGAHAVLSILKASDETKVMCLKSNAIVESSLVDCVQATIKVAEAIKNNDFEKALEYRGPGFKNNLETFKVMISQKIGCNENGKRTLIFNVGGSSNGINALTYSIVRATISSNNRIFGAKYGVDGVIQNKIVELKWTDVIGWLNRGGVELGITRTVPDSKMLADMAKQMGHYKFNSCIIAGGLDALRTGLRMYETREQFEEFRVPIIVVPVTYSNNIPGTDFSLGTDTALNQVVKLCDIIRQSTEGHKPRVFVVEVPGGKCGYLTTMAALACGADRSYIPEENFNIEDLMECVYRMARKFAMNKINRGLVLRSESANSNYTTSFIGKLMAEEGKGLFATRESILGSIASGGDPSPFDRSFALKEGQKTVEWINKMQAQSSQSQMLQESAVLLGFQNNGYTFTSLIDLKSSIDSERSDSKVWWMKYRALLKMLEDCKYWKTI</sequence>
<dbReference type="AlphaFoldDB" id="A0A8B8GJB7"/>
<keyword evidence="8" id="KW-0479">Metal-binding</keyword>
<dbReference type="RefSeq" id="XP_025422676.1">
    <property type="nucleotide sequence ID" value="XM_025566891.1"/>
</dbReference>
<evidence type="ECO:0000256" key="14">
    <source>
        <dbReference type="ARBA" id="ARBA00048070"/>
    </source>
</evidence>
<evidence type="ECO:0000256" key="1">
    <source>
        <dbReference type="ARBA" id="ARBA00001946"/>
    </source>
</evidence>
<dbReference type="PROSITE" id="PS00433">
    <property type="entry name" value="PHOSPHOFRUCTOKINASE"/>
    <property type="match status" value="1"/>
</dbReference>
<evidence type="ECO:0000256" key="5">
    <source>
        <dbReference type="ARBA" id="ARBA00022490"/>
    </source>
</evidence>
<evidence type="ECO:0000313" key="16">
    <source>
        <dbReference type="Proteomes" id="UP000694846"/>
    </source>
</evidence>
<dbReference type="GO" id="GO:0005524">
    <property type="term" value="F:ATP binding"/>
    <property type="evidence" value="ECO:0007669"/>
    <property type="project" value="UniProtKB-KW"/>
</dbReference>
<evidence type="ECO:0000256" key="9">
    <source>
        <dbReference type="ARBA" id="ARBA00022741"/>
    </source>
</evidence>
<evidence type="ECO:0000259" key="15">
    <source>
        <dbReference type="Pfam" id="PF00365"/>
    </source>
</evidence>
<dbReference type="UniPathway" id="UPA00109">
    <property type="reaction ID" value="UER00182"/>
</dbReference>
<comment type="catalytic activity">
    <reaction evidence="14">
        <text>beta-D-fructose 6-phosphate + ATP = beta-D-fructose 1,6-bisphosphate + ADP + H(+)</text>
        <dbReference type="Rhea" id="RHEA:16109"/>
        <dbReference type="ChEBI" id="CHEBI:15378"/>
        <dbReference type="ChEBI" id="CHEBI:30616"/>
        <dbReference type="ChEBI" id="CHEBI:32966"/>
        <dbReference type="ChEBI" id="CHEBI:57634"/>
        <dbReference type="ChEBI" id="CHEBI:456216"/>
        <dbReference type="EC" id="2.7.1.11"/>
    </reaction>
</comment>
<evidence type="ECO:0000256" key="7">
    <source>
        <dbReference type="ARBA" id="ARBA00022679"/>
    </source>
</evidence>
<dbReference type="InterPro" id="IPR000023">
    <property type="entry name" value="Phosphofructokinase_dom"/>
</dbReference>
<evidence type="ECO:0000256" key="11">
    <source>
        <dbReference type="ARBA" id="ARBA00022840"/>
    </source>
</evidence>
<dbReference type="SUPFAM" id="SSF53784">
    <property type="entry name" value="Phosphofructokinase"/>
    <property type="match status" value="2"/>
</dbReference>
<dbReference type="GO" id="GO:0042802">
    <property type="term" value="F:identical protein binding"/>
    <property type="evidence" value="ECO:0007669"/>
    <property type="project" value="TreeGrafter"/>
</dbReference>
<dbReference type="InterPro" id="IPR015912">
    <property type="entry name" value="Phosphofructokinase_CS"/>
</dbReference>
<dbReference type="Proteomes" id="UP000694846">
    <property type="component" value="Unplaced"/>
</dbReference>
<dbReference type="EC" id="2.7.1.11" evidence="4"/>